<evidence type="ECO:0000256" key="5">
    <source>
        <dbReference type="ARBA" id="ARBA00023136"/>
    </source>
</evidence>
<dbReference type="PANTHER" id="PTHR12483:SF85">
    <property type="entry name" value="COPPER TRANSPORT PROTEIN"/>
    <property type="match status" value="1"/>
</dbReference>
<dbReference type="Pfam" id="PF04145">
    <property type="entry name" value="Ctr"/>
    <property type="match status" value="1"/>
</dbReference>
<comment type="similarity">
    <text evidence="1 6">Belongs to the copper transporter (Ctr) (TC 1.A.56) family. SLC31A subfamily.</text>
</comment>
<dbReference type="GO" id="GO:0005886">
    <property type="term" value="C:plasma membrane"/>
    <property type="evidence" value="ECO:0007669"/>
    <property type="project" value="TreeGrafter"/>
</dbReference>
<gene>
    <name evidence="7" type="ORF">PanWU01x14_156740</name>
</gene>
<name>A0A2P5CG35_PARAD</name>
<dbReference type="Proteomes" id="UP000237105">
    <property type="component" value="Unassembled WGS sequence"/>
</dbReference>
<comment type="subcellular location">
    <subcellularLocation>
        <location evidence="6">Membrane</location>
        <topology evidence="6">Multi-pass membrane protein</topology>
    </subcellularLocation>
</comment>
<keyword evidence="6" id="KW-0813">Transport</keyword>
<dbReference type="PANTHER" id="PTHR12483">
    <property type="entry name" value="SOLUTE CARRIER FAMILY 31 COPPER TRANSPORTERS"/>
    <property type="match status" value="1"/>
</dbReference>
<dbReference type="AlphaFoldDB" id="A0A2P5CG35"/>
<keyword evidence="5 6" id="KW-0472">Membrane</keyword>
<dbReference type="OrthoDB" id="73901at2759"/>
<evidence type="ECO:0000256" key="1">
    <source>
        <dbReference type="ARBA" id="ARBA00006921"/>
    </source>
</evidence>
<sequence length="134" mass="14956">MDDGMNMNMKNMQPMSFYWGSHAVVLFSGWPEHSLRMYILALLVVLLMAFFVEILSLQSAVHKPDGTVPIVKAFTRACVYAFRIGLSYLVMLAVMSFNVGIFIAAVAGHAIGFFIGKSSANRRSNQEDEDSYHP</sequence>
<evidence type="ECO:0000256" key="4">
    <source>
        <dbReference type="ARBA" id="ARBA00022989"/>
    </source>
</evidence>
<accession>A0A2P5CG35</accession>
<evidence type="ECO:0000256" key="3">
    <source>
        <dbReference type="ARBA" id="ARBA00022796"/>
    </source>
</evidence>
<keyword evidence="6" id="KW-0406">Ion transport</keyword>
<keyword evidence="3 6" id="KW-0187">Copper transport</keyword>
<keyword evidence="2 6" id="KW-0812">Transmembrane</keyword>
<keyword evidence="4 6" id="KW-1133">Transmembrane helix</keyword>
<feature type="transmembrane region" description="Helical" evidence="6">
    <location>
        <begin position="37"/>
        <end position="61"/>
    </location>
</feature>
<protein>
    <recommendedName>
        <fullName evidence="6">Copper transport protein</fullName>
    </recommendedName>
</protein>
<evidence type="ECO:0000256" key="6">
    <source>
        <dbReference type="RuleBase" id="RU367022"/>
    </source>
</evidence>
<comment type="caution">
    <text evidence="7">The sequence shown here is derived from an EMBL/GenBank/DDBJ whole genome shotgun (WGS) entry which is preliminary data.</text>
</comment>
<organism evidence="7 8">
    <name type="scientific">Parasponia andersonii</name>
    <name type="common">Sponia andersonii</name>
    <dbReference type="NCBI Taxonomy" id="3476"/>
    <lineage>
        <taxon>Eukaryota</taxon>
        <taxon>Viridiplantae</taxon>
        <taxon>Streptophyta</taxon>
        <taxon>Embryophyta</taxon>
        <taxon>Tracheophyta</taxon>
        <taxon>Spermatophyta</taxon>
        <taxon>Magnoliopsida</taxon>
        <taxon>eudicotyledons</taxon>
        <taxon>Gunneridae</taxon>
        <taxon>Pentapetalae</taxon>
        <taxon>rosids</taxon>
        <taxon>fabids</taxon>
        <taxon>Rosales</taxon>
        <taxon>Cannabaceae</taxon>
        <taxon>Parasponia</taxon>
    </lineage>
</organism>
<evidence type="ECO:0000313" key="7">
    <source>
        <dbReference type="EMBL" id="PON59955.1"/>
    </source>
</evidence>
<dbReference type="GO" id="GO:0005375">
    <property type="term" value="F:copper ion transmembrane transporter activity"/>
    <property type="evidence" value="ECO:0007669"/>
    <property type="project" value="UniProtKB-UniRule"/>
</dbReference>
<evidence type="ECO:0000256" key="2">
    <source>
        <dbReference type="ARBA" id="ARBA00022692"/>
    </source>
</evidence>
<reference evidence="8" key="1">
    <citation type="submission" date="2016-06" db="EMBL/GenBank/DDBJ databases">
        <title>Parallel loss of symbiosis genes in relatives of nitrogen-fixing non-legume Parasponia.</title>
        <authorList>
            <person name="Van Velzen R."/>
            <person name="Holmer R."/>
            <person name="Bu F."/>
            <person name="Rutten L."/>
            <person name="Van Zeijl A."/>
            <person name="Liu W."/>
            <person name="Santuari L."/>
            <person name="Cao Q."/>
            <person name="Sharma T."/>
            <person name="Shen D."/>
            <person name="Roswanjaya Y."/>
            <person name="Wardhani T."/>
            <person name="Kalhor M.S."/>
            <person name="Jansen J."/>
            <person name="Van den Hoogen J."/>
            <person name="Gungor B."/>
            <person name="Hartog M."/>
            <person name="Hontelez J."/>
            <person name="Verver J."/>
            <person name="Yang W.-C."/>
            <person name="Schijlen E."/>
            <person name="Repin R."/>
            <person name="Schilthuizen M."/>
            <person name="Schranz E."/>
            <person name="Heidstra R."/>
            <person name="Miyata K."/>
            <person name="Fedorova E."/>
            <person name="Kohlen W."/>
            <person name="Bisseling T."/>
            <person name="Smit S."/>
            <person name="Geurts R."/>
        </authorList>
    </citation>
    <scope>NUCLEOTIDE SEQUENCE [LARGE SCALE GENOMIC DNA]</scope>
    <source>
        <strain evidence="8">cv. WU1-14</strain>
    </source>
</reference>
<evidence type="ECO:0000313" key="8">
    <source>
        <dbReference type="Proteomes" id="UP000237105"/>
    </source>
</evidence>
<keyword evidence="6" id="KW-0186">Copper</keyword>
<dbReference type="InterPro" id="IPR007274">
    <property type="entry name" value="Cop_transporter"/>
</dbReference>
<proteinExistence type="inferred from homology"/>
<dbReference type="EMBL" id="JXTB01000135">
    <property type="protein sequence ID" value="PON59955.1"/>
    <property type="molecule type" value="Genomic_DNA"/>
</dbReference>
<keyword evidence="8" id="KW-1185">Reference proteome</keyword>